<dbReference type="FunFam" id="1.10.510.10:FF:000590">
    <property type="entry name" value="PR5-like receptor kinase"/>
    <property type="match status" value="1"/>
</dbReference>
<organism evidence="13 14">
    <name type="scientific">Camellia sinensis var. sinensis</name>
    <name type="common">China tea</name>
    <dbReference type="NCBI Taxonomy" id="542762"/>
    <lineage>
        <taxon>Eukaryota</taxon>
        <taxon>Viridiplantae</taxon>
        <taxon>Streptophyta</taxon>
        <taxon>Embryophyta</taxon>
        <taxon>Tracheophyta</taxon>
        <taxon>Spermatophyta</taxon>
        <taxon>Magnoliopsida</taxon>
        <taxon>eudicotyledons</taxon>
        <taxon>Gunneridae</taxon>
        <taxon>Pentapetalae</taxon>
        <taxon>asterids</taxon>
        <taxon>Ericales</taxon>
        <taxon>Theaceae</taxon>
        <taxon>Camellia</taxon>
    </lineage>
</organism>
<keyword evidence="10" id="KW-0472">Membrane</keyword>
<dbReference type="Gene3D" id="1.10.510.10">
    <property type="entry name" value="Transferase(Phosphotransferase) domain 1"/>
    <property type="match status" value="1"/>
</dbReference>
<dbReference type="Proteomes" id="UP000306102">
    <property type="component" value="Unassembled WGS sequence"/>
</dbReference>
<dbReference type="GO" id="GO:0016020">
    <property type="term" value="C:membrane"/>
    <property type="evidence" value="ECO:0007669"/>
    <property type="project" value="UniProtKB-SubCell"/>
</dbReference>
<feature type="domain" description="Protein kinase" evidence="12">
    <location>
        <begin position="3"/>
        <end position="288"/>
    </location>
</feature>
<protein>
    <recommendedName>
        <fullName evidence="12">Protein kinase domain-containing protein</fullName>
    </recommendedName>
</protein>
<dbReference type="InterPro" id="IPR008271">
    <property type="entry name" value="Ser/Thr_kinase_AS"/>
</dbReference>
<dbReference type="InterPro" id="IPR011009">
    <property type="entry name" value="Kinase-like_dom_sf"/>
</dbReference>
<evidence type="ECO:0000256" key="10">
    <source>
        <dbReference type="ARBA" id="ARBA00023136"/>
    </source>
</evidence>
<dbReference type="GO" id="GO:0004674">
    <property type="term" value="F:protein serine/threonine kinase activity"/>
    <property type="evidence" value="ECO:0007669"/>
    <property type="project" value="UniProtKB-KW"/>
</dbReference>
<dbReference type="SMART" id="SM00220">
    <property type="entry name" value="S_TKc"/>
    <property type="match status" value="1"/>
</dbReference>
<proteinExistence type="predicted"/>
<comment type="caution">
    <text evidence="13">The sequence shown here is derived from an EMBL/GenBank/DDBJ whole genome shotgun (WGS) entry which is preliminary data.</text>
</comment>
<keyword evidence="6" id="KW-0547">Nucleotide-binding</keyword>
<dbReference type="Gene3D" id="3.30.200.20">
    <property type="entry name" value="Phosphorylase Kinase, domain 1"/>
    <property type="match status" value="1"/>
</dbReference>
<evidence type="ECO:0000256" key="7">
    <source>
        <dbReference type="ARBA" id="ARBA00022777"/>
    </source>
</evidence>
<dbReference type="SUPFAM" id="SSF56112">
    <property type="entry name" value="Protein kinase-like (PK-like)"/>
    <property type="match status" value="1"/>
</dbReference>
<dbReference type="Pfam" id="PF00069">
    <property type="entry name" value="Pkinase"/>
    <property type="match status" value="1"/>
</dbReference>
<evidence type="ECO:0000256" key="8">
    <source>
        <dbReference type="ARBA" id="ARBA00022840"/>
    </source>
</evidence>
<dbReference type="InterPro" id="IPR045874">
    <property type="entry name" value="LRK10/LRL21-25-like"/>
</dbReference>
<name>A0A4S4E4Z7_CAMSN</name>
<dbReference type="EMBL" id="SDRB02007537">
    <property type="protein sequence ID" value="THG11018.1"/>
    <property type="molecule type" value="Genomic_DNA"/>
</dbReference>
<keyword evidence="9" id="KW-1133">Transmembrane helix</keyword>
<dbReference type="PROSITE" id="PS00108">
    <property type="entry name" value="PROTEIN_KINASE_ST"/>
    <property type="match status" value="1"/>
</dbReference>
<evidence type="ECO:0000256" key="3">
    <source>
        <dbReference type="ARBA" id="ARBA00022679"/>
    </source>
</evidence>
<dbReference type="PROSITE" id="PS50011">
    <property type="entry name" value="PROTEIN_KINASE_DOM"/>
    <property type="match status" value="1"/>
</dbReference>
<evidence type="ECO:0000256" key="6">
    <source>
        <dbReference type="ARBA" id="ARBA00022741"/>
    </source>
</evidence>
<evidence type="ECO:0000256" key="11">
    <source>
        <dbReference type="ARBA" id="ARBA00023180"/>
    </source>
</evidence>
<evidence type="ECO:0000313" key="14">
    <source>
        <dbReference type="Proteomes" id="UP000306102"/>
    </source>
</evidence>
<dbReference type="AlphaFoldDB" id="A0A4S4E4Z7"/>
<keyword evidence="8" id="KW-0067">ATP-binding</keyword>
<dbReference type="InterPro" id="IPR000719">
    <property type="entry name" value="Prot_kinase_dom"/>
</dbReference>
<evidence type="ECO:0000256" key="4">
    <source>
        <dbReference type="ARBA" id="ARBA00022692"/>
    </source>
</evidence>
<keyword evidence="14" id="KW-1185">Reference proteome</keyword>
<evidence type="ECO:0000259" key="12">
    <source>
        <dbReference type="PROSITE" id="PS50011"/>
    </source>
</evidence>
<gene>
    <name evidence="13" type="ORF">TEA_028834</name>
</gene>
<reference evidence="13 14" key="1">
    <citation type="journal article" date="2018" name="Proc. Natl. Acad. Sci. U.S.A.">
        <title>Draft genome sequence of Camellia sinensis var. sinensis provides insights into the evolution of the tea genome and tea quality.</title>
        <authorList>
            <person name="Wei C."/>
            <person name="Yang H."/>
            <person name="Wang S."/>
            <person name="Zhao J."/>
            <person name="Liu C."/>
            <person name="Gao L."/>
            <person name="Xia E."/>
            <person name="Lu Y."/>
            <person name="Tai Y."/>
            <person name="She G."/>
            <person name="Sun J."/>
            <person name="Cao H."/>
            <person name="Tong W."/>
            <person name="Gao Q."/>
            <person name="Li Y."/>
            <person name="Deng W."/>
            <person name="Jiang X."/>
            <person name="Wang W."/>
            <person name="Chen Q."/>
            <person name="Zhang S."/>
            <person name="Li H."/>
            <person name="Wu J."/>
            <person name="Wang P."/>
            <person name="Li P."/>
            <person name="Shi C."/>
            <person name="Zheng F."/>
            <person name="Jian J."/>
            <person name="Huang B."/>
            <person name="Shan D."/>
            <person name="Shi M."/>
            <person name="Fang C."/>
            <person name="Yue Y."/>
            <person name="Li F."/>
            <person name="Li D."/>
            <person name="Wei S."/>
            <person name="Han B."/>
            <person name="Jiang C."/>
            <person name="Yin Y."/>
            <person name="Xia T."/>
            <person name="Zhang Z."/>
            <person name="Bennetzen J.L."/>
            <person name="Zhao S."/>
            <person name="Wan X."/>
        </authorList>
    </citation>
    <scope>NUCLEOTIDE SEQUENCE [LARGE SCALE GENOMIC DNA]</scope>
    <source>
        <strain evidence="14">cv. Shuchazao</strain>
        <tissue evidence="13">Leaf</tissue>
    </source>
</reference>
<comment type="subcellular location">
    <subcellularLocation>
        <location evidence="1">Membrane</location>
        <topology evidence="1">Single-pass type I membrane protein</topology>
    </subcellularLocation>
</comment>
<keyword evidence="5" id="KW-0732">Signal</keyword>
<keyword evidence="3" id="KW-0808">Transferase</keyword>
<evidence type="ECO:0000256" key="2">
    <source>
        <dbReference type="ARBA" id="ARBA00022527"/>
    </source>
</evidence>
<accession>A0A4S4E4Z7</accession>
<keyword evidence="7" id="KW-0418">Kinase</keyword>
<keyword evidence="11" id="KW-0325">Glycoprotein</keyword>
<evidence type="ECO:0000256" key="1">
    <source>
        <dbReference type="ARBA" id="ARBA00004479"/>
    </source>
</evidence>
<keyword evidence="2" id="KW-0723">Serine/threonine-protein kinase</keyword>
<evidence type="ECO:0000256" key="5">
    <source>
        <dbReference type="ARBA" id="ARBA00022729"/>
    </source>
</evidence>
<evidence type="ECO:0000313" key="13">
    <source>
        <dbReference type="EMBL" id="THG11018.1"/>
    </source>
</evidence>
<dbReference type="PANTHER" id="PTHR27009">
    <property type="entry name" value="RUST RESISTANCE KINASE LR10-RELATED"/>
    <property type="match status" value="1"/>
</dbReference>
<keyword evidence="4" id="KW-0812">Transmembrane</keyword>
<evidence type="ECO:0000256" key="9">
    <source>
        <dbReference type="ARBA" id="ARBA00022989"/>
    </source>
</evidence>
<sequence>MTKGFKNNLGEGGYGSVYKGKLRSGNLVAIEVLGKPKANGQEFVNEVATIGRIYHVNEVQLIGYCAERSKRALIYDFMPNGSLEKYIFSQEGDISLSCKQMHEISLGVARRIEYLHRVCNMQILHFDIKPHNILLDENFTQKVSDFGLAKSYATNDSIVTLTAARGTMDYMDPQLFYKNIGGISYKADVYSFGMLLMEMASRMRNLNAFAEHTSQIYFSSWIYDQFKEGTDIQMGETNEEERVMVNKLVIVALWCIQMQPSDRPSMNKVVEMLEGDVEQRQMPSKPFMCPQERPIEEHRFDTNPTKLSMLSSECINSVTLDGSLHLLVETESKEQMSRLAAFEPKKVTDPDIAYESPNFGVDRLIIDIFY</sequence>
<dbReference type="GO" id="GO:0005524">
    <property type="term" value="F:ATP binding"/>
    <property type="evidence" value="ECO:0007669"/>
    <property type="project" value="UniProtKB-KW"/>
</dbReference>